<dbReference type="Pfam" id="PF14769">
    <property type="entry name" value="CLAMP"/>
    <property type="match status" value="1"/>
</dbReference>
<dbReference type="Proteomes" id="UP000281553">
    <property type="component" value="Unassembled WGS sequence"/>
</dbReference>
<accession>A0A3P6RY02</accession>
<dbReference type="InterPro" id="IPR032727">
    <property type="entry name" value="CLAMP"/>
</dbReference>
<evidence type="ECO:0000313" key="2">
    <source>
        <dbReference type="Proteomes" id="UP000281553"/>
    </source>
</evidence>
<evidence type="ECO:0000313" key="1">
    <source>
        <dbReference type="EMBL" id="VDK49024.1"/>
    </source>
</evidence>
<keyword evidence="2" id="KW-1185">Reference proteome</keyword>
<dbReference type="OrthoDB" id="425082at2759"/>
<dbReference type="EMBL" id="UYRU01013372">
    <property type="protein sequence ID" value="VDK49024.1"/>
    <property type="molecule type" value="Genomic_DNA"/>
</dbReference>
<name>A0A3P6RY02_DIBLA</name>
<proteinExistence type="predicted"/>
<reference evidence="1 2" key="1">
    <citation type="submission" date="2018-11" db="EMBL/GenBank/DDBJ databases">
        <authorList>
            <consortium name="Pathogen Informatics"/>
        </authorList>
    </citation>
    <scope>NUCLEOTIDE SEQUENCE [LARGE SCALE GENOMIC DNA]</scope>
</reference>
<organism evidence="1 2">
    <name type="scientific">Dibothriocephalus latus</name>
    <name type="common">Fish tapeworm</name>
    <name type="synonym">Diphyllobothrium latum</name>
    <dbReference type="NCBI Taxonomy" id="60516"/>
    <lineage>
        <taxon>Eukaryota</taxon>
        <taxon>Metazoa</taxon>
        <taxon>Spiralia</taxon>
        <taxon>Lophotrochozoa</taxon>
        <taxon>Platyhelminthes</taxon>
        <taxon>Cestoda</taxon>
        <taxon>Eucestoda</taxon>
        <taxon>Diphyllobothriidea</taxon>
        <taxon>Diphyllobothriidae</taxon>
        <taxon>Dibothriocephalus</taxon>
    </lineage>
</organism>
<gene>
    <name evidence="1" type="ORF">DILT_LOCUS1700</name>
</gene>
<sequence>MDKDVKESSNPVKDDGQILLWTKVDMQNASELLQVAYQSELNAIISRTTLPQNDPYFDELTAFMRPPKSVDIFTLKEGIELLDCLTENFLLLWKFYKYVWTTDLRVVPVFTHETEGKIKEQFLEI</sequence>
<dbReference type="AlphaFoldDB" id="A0A3P6RY02"/>
<protein>
    <submittedName>
        <fullName evidence="1">Uncharacterized protein</fullName>
    </submittedName>
</protein>